<evidence type="ECO:0000313" key="2">
    <source>
        <dbReference type="EMBL" id="GAK37311.1"/>
    </source>
</evidence>
<proteinExistence type="predicted"/>
<keyword evidence="1" id="KW-0812">Transmembrane</keyword>
<reference evidence="2 3" key="1">
    <citation type="journal article" date="2015" name="Microbes Environ.">
        <title>Distribution and evolution of nitrogen fixation genes in the phylum bacteroidetes.</title>
        <authorList>
            <person name="Inoue J."/>
            <person name="Oshima K."/>
            <person name="Suda W."/>
            <person name="Sakamoto M."/>
            <person name="Iino T."/>
            <person name="Noda S."/>
            <person name="Hongoh Y."/>
            <person name="Hattori M."/>
            <person name="Ohkuma M."/>
        </authorList>
    </citation>
    <scope>NUCLEOTIDE SEQUENCE [LARGE SCALE GENOMIC DNA]</scope>
    <source>
        <strain evidence="2 3">JCM 15093</strain>
    </source>
</reference>
<dbReference type="AlphaFoldDB" id="A0A069D4T4"/>
<evidence type="ECO:0000313" key="3">
    <source>
        <dbReference type="Proteomes" id="UP000027601"/>
    </source>
</evidence>
<gene>
    <name evidence="2" type="ORF">JCM15093_2554</name>
</gene>
<dbReference type="RefSeq" id="WP_024997022.1">
    <property type="nucleotide sequence ID" value="NZ_BAJS01000017.1"/>
</dbReference>
<accession>A0A069D4T4</accession>
<sequence length="165" mass="18583">MDDLDISISEKNKSIFTKDNSIEMKYFLSISLLLLVMHLTVHPILSLHFCSGKLASTEFFSVQEHDDCCGNSSSQEQDTTGKGQHLVKEKCCHTSVLRLSGDEFEHIRYANYLHTLKPVLFLSVRTIVSFLLSSDLVSSLNSYAPPEQLFTTGRKLLARICILVI</sequence>
<dbReference type="STRING" id="1121097.GCA_000428125_00950"/>
<keyword evidence="1" id="KW-1133">Transmembrane helix</keyword>
<evidence type="ECO:0000256" key="1">
    <source>
        <dbReference type="SAM" id="Phobius"/>
    </source>
</evidence>
<dbReference type="EMBL" id="BAJS01000017">
    <property type="protein sequence ID" value="GAK37311.1"/>
    <property type="molecule type" value="Genomic_DNA"/>
</dbReference>
<name>A0A069D4T4_9BACE</name>
<dbReference type="eggNOG" id="ENOG5030RXD">
    <property type="taxonomic scope" value="Bacteria"/>
</dbReference>
<protein>
    <submittedName>
        <fullName evidence="2">Uncharacterized protein</fullName>
    </submittedName>
</protein>
<comment type="caution">
    <text evidence="2">The sequence shown here is derived from an EMBL/GenBank/DDBJ whole genome shotgun (WGS) entry which is preliminary data.</text>
</comment>
<dbReference type="NCBIfam" id="NF047658">
    <property type="entry name" value="HYC_CC_PP"/>
    <property type="match status" value="1"/>
</dbReference>
<dbReference type="Proteomes" id="UP000027601">
    <property type="component" value="Unassembled WGS sequence"/>
</dbReference>
<keyword evidence="1" id="KW-0472">Membrane</keyword>
<dbReference type="Pfam" id="PF26622">
    <property type="entry name" value="DUF8199"/>
    <property type="match status" value="1"/>
</dbReference>
<organism evidence="2 3">
    <name type="scientific">Bacteroides graminisolvens DSM 19988 = JCM 15093</name>
    <dbReference type="NCBI Taxonomy" id="1121097"/>
    <lineage>
        <taxon>Bacteria</taxon>
        <taxon>Pseudomonadati</taxon>
        <taxon>Bacteroidota</taxon>
        <taxon>Bacteroidia</taxon>
        <taxon>Bacteroidales</taxon>
        <taxon>Bacteroidaceae</taxon>
        <taxon>Bacteroides</taxon>
    </lineage>
</organism>
<dbReference type="InterPro" id="IPR058512">
    <property type="entry name" value="DUF8199"/>
</dbReference>
<keyword evidence="3" id="KW-1185">Reference proteome</keyword>
<dbReference type="InterPro" id="IPR058060">
    <property type="entry name" value="HYC_CC_PP"/>
</dbReference>
<feature type="transmembrane region" description="Helical" evidence="1">
    <location>
        <begin position="26"/>
        <end position="45"/>
    </location>
</feature>